<keyword evidence="2" id="KW-1185">Reference proteome</keyword>
<dbReference type="Proteomes" id="UP001220509">
    <property type="component" value="Chromosome"/>
</dbReference>
<dbReference type="RefSeq" id="WP_273614755.1">
    <property type="nucleotide sequence ID" value="NZ_CP117416.1"/>
</dbReference>
<sequence length="122" mass="13895">MKTDKKIHVWLGIYHGSDGEWEKYFDVEKYGNECGFCKDTQTKWFDWDKFSVYNAGGPTSVEEVIIEVPYSDQFEDELLRACSAFKIAQASHCFSMIDFDGSVTVGSKYNGLTLVGIFIFSV</sequence>
<evidence type="ECO:0000313" key="2">
    <source>
        <dbReference type="Proteomes" id="UP001220509"/>
    </source>
</evidence>
<organism evidence="1 2">
    <name type="scientific">Paenibacillus kyungheensis</name>
    <dbReference type="NCBI Taxonomy" id="1452732"/>
    <lineage>
        <taxon>Bacteria</taxon>
        <taxon>Bacillati</taxon>
        <taxon>Bacillota</taxon>
        <taxon>Bacilli</taxon>
        <taxon>Bacillales</taxon>
        <taxon>Paenibacillaceae</taxon>
        <taxon>Paenibacillus</taxon>
    </lineage>
</organism>
<proteinExistence type="predicted"/>
<dbReference type="InterPro" id="IPR025560">
    <property type="entry name" value="Imm22"/>
</dbReference>
<dbReference type="Pfam" id="PF14112">
    <property type="entry name" value="DUF4284"/>
    <property type="match status" value="1"/>
</dbReference>
<evidence type="ECO:0000313" key="1">
    <source>
        <dbReference type="EMBL" id="WCT56467.1"/>
    </source>
</evidence>
<protein>
    <submittedName>
        <fullName evidence="1">Immunity 22 family protein</fullName>
    </submittedName>
</protein>
<name>A0AAX3M3N5_9BACL</name>
<dbReference type="EMBL" id="CP117416">
    <property type="protein sequence ID" value="WCT56467.1"/>
    <property type="molecule type" value="Genomic_DNA"/>
</dbReference>
<reference evidence="1 2" key="1">
    <citation type="submission" date="2023-02" db="EMBL/GenBank/DDBJ databases">
        <title>Genome sequence of Paenibacillus kyungheensis KACC 18744.</title>
        <authorList>
            <person name="Kim S."/>
            <person name="Heo J."/>
            <person name="Kwon S.-W."/>
        </authorList>
    </citation>
    <scope>NUCLEOTIDE SEQUENCE [LARGE SCALE GENOMIC DNA]</scope>
    <source>
        <strain evidence="1 2">KACC 18744</strain>
    </source>
</reference>
<gene>
    <name evidence="1" type="ORF">PQ456_02720</name>
</gene>
<dbReference type="AlphaFoldDB" id="A0AAX3M3N5"/>
<dbReference type="KEGG" id="pka:PQ456_02720"/>
<accession>A0AAX3M3N5</accession>